<dbReference type="OrthoDB" id="447007at2759"/>
<feature type="region of interest" description="Disordered" evidence="1">
    <location>
        <begin position="181"/>
        <end position="203"/>
    </location>
</feature>
<feature type="region of interest" description="Disordered" evidence="1">
    <location>
        <begin position="236"/>
        <end position="277"/>
    </location>
</feature>
<name>A0A1Q9CZN8_SYMMI</name>
<gene>
    <name evidence="3" type="ORF">AK812_SmicGene30295</name>
</gene>
<keyword evidence="2" id="KW-0812">Transmembrane</keyword>
<feature type="transmembrane region" description="Helical" evidence="2">
    <location>
        <begin position="161"/>
        <end position="179"/>
    </location>
</feature>
<feature type="transmembrane region" description="Helical" evidence="2">
    <location>
        <begin position="93"/>
        <end position="111"/>
    </location>
</feature>
<dbReference type="EMBL" id="LSRX01000817">
    <property type="protein sequence ID" value="OLP88396.1"/>
    <property type="molecule type" value="Genomic_DNA"/>
</dbReference>
<accession>A0A1Q9CZN8</accession>
<evidence type="ECO:0000313" key="3">
    <source>
        <dbReference type="EMBL" id="OLP88396.1"/>
    </source>
</evidence>
<evidence type="ECO:0000256" key="2">
    <source>
        <dbReference type="SAM" id="Phobius"/>
    </source>
</evidence>
<feature type="compositionally biased region" description="Acidic residues" evidence="1">
    <location>
        <begin position="267"/>
        <end position="277"/>
    </location>
</feature>
<organism evidence="3 4">
    <name type="scientific">Symbiodinium microadriaticum</name>
    <name type="common">Dinoflagellate</name>
    <name type="synonym">Zooxanthella microadriatica</name>
    <dbReference type="NCBI Taxonomy" id="2951"/>
    <lineage>
        <taxon>Eukaryota</taxon>
        <taxon>Sar</taxon>
        <taxon>Alveolata</taxon>
        <taxon>Dinophyceae</taxon>
        <taxon>Suessiales</taxon>
        <taxon>Symbiodiniaceae</taxon>
        <taxon>Symbiodinium</taxon>
    </lineage>
</organism>
<comment type="caution">
    <text evidence="3">The sequence shown here is derived from an EMBL/GenBank/DDBJ whole genome shotgun (WGS) entry which is preliminary data.</text>
</comment>
<feature type="transmembrane region" description="Helical" evidence="2">
    <location>
        <begin position="66"/>
        <end position="86"/>
    </location>
</feature>
<sequence>MLIAPSTLGATGLVAAEGKHADYGGGTQLYDNGGVAYATPAWQFAVQGDTPSPPPVPRALSARERAWVSAPTGVNAGFLLVDLCLLSVGRYMFYALVLVLAFGHRMAVLYFKLPASESGGSGDVEAMETAGATLLLLLLIIITLITIIIIIIIITIIIGPFMVIVIIVVFITVTAATHGDNYDDGDGDDDDDGGDDDDDDDEEYQCEQQLLLLMMMMPTCFQAVFPAFGDSTEFGDVGGAPGENPTQVSAASDQSHASRNPTRGDIGGDDDGGGNDDVIEDIIEVSLTGLRGDIGGAAGGQEAVASEDERILEQSTCLSTCSSFREAAPPQAAEVEAPPEAVASWNQSACGGSGGSGAFEDSEPMGESHSAPGTGTLGGHESMQGPAQSTPRDAPERDALILTDISSQHLPELFDRQAMVNRKMERTPVKLLQEE</sequence>
<feature type="compositionally biased region" description="Low complexity" evidence="1">
    <location>
        <begin position="329"/>
        <end position="343"/>
    </location>
</feature>
<keyword evidence="2" id="KW-1133">Transmembrane helix</keyword>
<dbReference type="Proteomes" id="UP000186817">
    <property type="component" value="Unassembled WGS sequence"/>
</dbReference>
<feature type="transmembrane region" description="Helical" evidence="2">
    <location>
        <begin position="131"/>
        <end position="154"/>
    </location>
</feature>
<feature type="compositionally biased region" description="Polar residues" evidence="1">
    <location>
        <begin position="244"/>
        <end position="261"/>
    </location>
</feature>
<protein>
    <submittedName>
        <fullName evidence="3">Uncharacterized protein</fullName>
    </submittedName>
</protein>
<reference evidence="3 4" key="1">
    <citation type="submission" date="2016-02" db="EMBL/GenBank/DDBJ databases">
        <title>Genome analysis of coral dinoflagellate symbionts highlights evolutionary adaptations to a symbiotic lifestyle.</title>
        <authorList>
            <person name="Aranda M."/>
            <person name="Li Y."/>
            <person name="Liew Y.J."/>
            <person name="Baumgarten S."/>
            <person name="Simakov O."/>
            <person name="Wilson M."/>
            <person name="Piel J."/>
            <person name="Ashoor H."/>
            <person name="Bougouffa S."/>
            <person name="Bajic V.B."/>
            <person name="Ryu T."/>
            <person name="Ravasi T."/>
            <person name="Bayer T."/>
            <person name="Micklem G."/>
            <person name="Kim H."/>
            <person name="Bhak J."/>
            <person name="Lajeunesse T.C."/>
            <person name="Voolstra C.R."/>
        </authorList>
    </citation>
    <scope>NUCLEOTIDE SEQUENCE [LARGE SCALE GENOMIC DNA]</scope>
    <source>
        <strain evidence="3 4">CCMP2467</strain>
    </source>
</reference>
<dbReference type="AlphaFoldDB" id="A0A1Q9CZN8"/>
<keyword evidence="2" id="KW-0472">Membrane</keyword>
<feature type="region of interest" description="Disordered" evidence="1">
    <location>
        <begin position="329"/>
        <end position="435"/>
    </location>
</feature>
<feature type="compositionally biased region" description="Basic and acidic residues" evidence="1">
    <location>
        <begin position="422"/>
        <end position="435"/>
    </location>
</feature>
<keyword evidence="4" id="KW-1185">Reference proteome</keyword>
<evidence type="ECO:0000313" key="4">
    <source>
        <dbReference type="Proteomes" id="UP000186817"/>
    </source>
</evidence>
<feature type="compositionally biased region" description="Acidic residues" evidence="1">
    <location>
        <begin position="182"/>
        <end position="203"/>
    </location>
</feature>
<proteinExistence type="predicted"/>
<evidence type="ECO:0000256" key="1">
    <source>
        <dbReference type="SAM" id="MobiDB-lite"/>
    </source>
</evidence>